<protein>
    <submittedName>
        <fullName evidence="3">Sirohydrochlorin chelatase</fullName>
    </submittedName>
</protein>
<dbReference type="Proteomes" id="UP001601992">
    <property type="component" value="Unassembled WGS sequence"/>
</dbReference>
<dbReference type="CDD" id="cd03416">
    <property type="entry name" value="CbiX_SirB_N"/>
    <property type="match status" value="1"/>
</dbReference>
<gene>
    <name evidence="3" type="ORF">ACFYXQ_23470</name>
</gene>
<dbReference type="PANTHER" id="PTHR33542">
    <property type="entry name" value="SIROHYDROCHLORIN FERROCHELATASE, CHLOROPLASTIC"/>
    <property type="match status" value="1"/>
</dbReference>
<dbReference type="Gene3D" id="3.40.50.1400">
    <property type="match status" value="2"/>
</dbReference>
<evidence type="ECO:0000313" key="4">
    <source>
        <dbReference type="Proteomes" id="UP001601992"/>
    </source>
</evidence>
<keyword evidence="2" id="KW-0456">Lyase</keyword>
<evidence type="ECO:0000313" key="3">
    <source>
        <dbReference type="EMBL" id="MFF3570747.1"/>
    </source>
</evidence>
<keyword evidence="4" id="KW-1185">Reference proteome</keyword>
<organism evidence="3 4">
    <name type="scientific">Nocardia jiangxiensis</name>
    <dbReference type="NCBI Taxonomy" id="282685"/>
    <lineage>
        <taxon>Bacteria</taxon>
        <taxon>Bacillati</taxon>
        <taxon>Actinomycetota</taxon>
        <taxon>Actinomycetes</taxon>
        <taxon>Mycobacteriales</taxon>
        <taxon>Nocardiaceae</taxon>
        <taxon>Nocardia</taxon>
    </lineage>
</organism>
<sequence length="283" mass="29171">MSYDGGEPLDSFGLRAGAGRVRGGLVARGRAGSPGGPALIAVAHGSRDPRSAATMTAVIGDVAQQNPGLDVRLAFLDLNTPSVEQVIDAVAAQGHREVVVVPLLLGSAFHARVDLPGMLASARARHPRLRLIQADVLGPDALLITALRERVLAAGFDRDDDTVGVAVAAVGSSSPEANRRTRTLGGLLAAGTAWRTEACFATTEPSLPQAISALDALGCTRVVVAPWFLAPGLLTDRLAAAAPHVTHAEPLGSHGLVAKVVVQRYTTAVHDLRVRSDSAIAVA</sequence>
<accession>A0ABW6S376</accession>
<dbReference type="PANTHER" id="PTHR33542:SF5">
    <property type="entry name" value="FERROCHELATASE CHE1"/>
    <property type="match status" value="1"/>
</dbReference>
<dbReference type="SUPFAM" id="SSF53800">
    <property type="entry name" value="Chelatase"/>
    <property type="match status" value="1"/>
</dbReference>
<evidence type="ECO:0000256" key="1">
    <source>
        <dbReference type="ARBA" id="ARBA00022723"/>
    </source>
</evidence>
<comment type="caution">
    <text evidence="3">The sequence shown here is derived from an EMBL/GenBank/DDBJ whole genome shotgun (WGS) entry which is preliminary data.</text>
</comment>
<dbReference type="RefSeq" id="WP_387404939.1">
    <property type="nucleotide sequence ID" value="NZ_JBIAQY010000008.1"/>
</dbReference>
<evidence type="ECO:0000256" key="2">
    <source>
        <dbReference type="ARBA" id="ARBA00023239"/>
    </source>
</evidence>
<proteinExistence type="predicted"/>
<dbReference type="CDD" id="cd03414">
    <property type="entry name" value="CbiX_SirB_C"/>
    <property type="match status" value="1"/>
</dbReference>
<dbReference type="InterPro" id="IPR002762">
    <property type="entry name" value="CbiX-like"/>
</dbReference>
<reference evidence="3 4" key="1">
    <citation type="submission" date="2024-10" db="EMBL/GenBank/DDBJ databases">
        <title>The Natural Products Discovery Center: Release of the First 8490 Sequenced Strains for Exploring Actinobacteria Biosynthetic Diversity.</title>
        <authorList>
            <person name="Kalkreuter E."/>
            <person name="Kautsar S.A."/>
            <person name="Yang D."/>
            <person name="Bader C.D."/>
            <person name="Teijaro C.N."/>
            <person name="Fluegel L."/>
            <person name="Davis C.M."/>
            <person name="Simpson J.R."/>
            <person name="Lauterbach L."/>
            <person name="Steele A.D."/>
            <person name="Gui C."/>
            <person name="Meng S."/>
            <person name="Li G."/>
            <person name="Viehrig K."/>
            <person name="Ye F."/>
            <person name="Su P."/>
            <person name="Kiefer A.F."/>
            <person name="Nichols A."/>
            <person name="Cepeda A.J."/>
            <person name="Yan W."/>
            <person name="Fan B."/>
            <person name="Jiang Y."/>
            <person name="Adhikari A."/>
            <person name="Zheng C.-J."/>
            <person name="Schuster L."/>
            <person name="Cowan T.M."/>
            <person name="Smanski M.J."/>
            <person name="Chevrette M.G."/>
            <person name="De Carvalho L.P.S."/>
            <person name="Shen B."/>
        </authorList>
    </citation>
    <scope>NUCLEOTIDE SEQUENCE [LARGE SCALE GENOMIC DNA]</scope>
    <source>
        <strain evidence="3 4">NPDC002593</strain>
    </source>
</reference>
<keyword evidence="1" id="KW-0479">Metal-binding</keyword>
<name>A0ABW6S376_9NOCA</name>
<dbReference type="InterPro" id="IPR050963">
    <property type="entry name" value="Sirohydro_Cobaltochel/CbiX"/>
</dbReference>
<dbReference type="EMBL" id="JBIAQY010000008">
    <property type="protein sequence ID" value="MFF3570747.1"/>
    <property type="molecule type" value="Genomic_DNA"/>
</dbReference>
<dbReference type="Pfam" id="PF01903">
    <property type="entry name" value="CbiX"/>
    <property type="match status" value="2"/>
</dbReference>